<dbReference type="EMBL" id="VLLF01000005">
    <property type="protein sequence ID" value="TWI87140.1"/>
    <property type="molecule type" value="Genomic_DNA"/>
</dbReference>
<organism evidence="5 6">
    <name type="scientific">Roseibium hamelinense</name>
    <dbReference type="NCBI Taxonomy" id="150831"/>
    <lineage>
        <taxon>Bacteria</taxon>
        <taxon>Pseudomonadati</taxon>
        <taxon>Pseudomonadota</taxon>
        <taxon>Alphaproteobacteria</taxon>
        <taxon>Hyphomicrobiales</taxon>
        <taxon>Stappiaceae</taxon>
        <taxon>Roseibium</taxon>
    </lineage>
</organism>
<evidence type="ECO:0000259" key="4">
    <source>
        <dbReference type="PROSITE" id="PS51186"/>
    </source>
</evidence>
<evidence type="ECO:0000256" key="2">
    <source>
        <dbReference type="ARBA" id="ARBA00023315"/>
    </source>
</evidence>
<dbReference type="Pfam" id="PF13302">
    <property type="entry name" value="Acetyltransf_3"/>
    <property type="match status" value="1"/>
</dbReference>
<comment type="similarity">
    <text evidence="3">Belongs to the acetyltransferase family. RimJ subfamily.</text>
</comment>
<dbReference type="InterPro" id="IPR000182">
    <property type="entry name" value="GNAT_dom"/>
</dbReference>
<dbReference type="OrthoDB" id="9804153at2"/>
<dbReference type="Proteomes" id="UP000320593">
    <property type="component" value="Unassembled WGS sequence"/>
</dbReference>
<keyword evidence="6" id="KW-1185">Reference proteome</keyword>
<keyword evidence="1 5" id="KW-0808">Transferase</keyword>
<dbReference type="AlphaFoldDB" id="A0A562T313"/>
<feature type="domain" description="N-acetyltransferase" evidence="4">
    <location>
        <begin position="11"/>
        <end position="170"/>
    </location>
</feature>
<dbReference type="SUPFAM" id="SSF55729">
    <property type="entry name" value="Acyl-CoA N-acyltransferases (Nat)"/>
    <property type="match status" value="1"/>
</dbReference>
<proteinExistence type="inferred from homology"/>
<dbReference type="PANTHER" id="PTHR43792">
    <property type="entry name" value="GNAT FAMILY, PUTATIVE (AFU_ORTHOLOGUE AFUA_3G00765)-RELATED-RELATED"/>
    <property type="match status" value="1"/>
</dbReference>
<sequence length="183" mass="20965">MNATKIITDRLTLRPARLKDLESCAEMLGDYEVAKMLTRVSHPYDMQVGRDFLGAAERAWRDWHVSDELLFHIDLDDRMIGGVSLRKLRETPRIGYWLGQRFWGRGYMSEAVHAVIAWLFENTSHNAIKSEAMDENPASLRVMQKMGFRVVGHVECHSLARGCTMPATHTHLHRTEFTGALLN</sequence>
<dbReference type="PROSITE" id="PS51186">
    <property type="entry name" value="GNAT"/>
    <property type="match status" value="1"/>
</dbReference>
<dbReference type="PANTHER" id="PTHR43792:SF8">
    <property type="entry name" value="[RIBOSOMAL PROTEIN US5]-ALANINE N-ACETYLTRANSFERASE"/>
    <property type="match status" value="1"/>
</dbReference>
<comment type="caution">
    <text evidence="5">The sequence shown here is derived from an EMBL/GenBank/DDBJ whole genome shotgun (WGS) entry which is preliminary data.</text>
</comment>
<protein>
    <submittedName>
        <fullName evidence="5">RimJ/RimL family protein N-acetyltransferase</fullName>
    </submittedName>
</protein>
<reference evidence="5 6" key="1">
    <citation type="submission" date="2019-07" db="EMBL/GenBank/DDBJ databases">
        <title>Genomic Encyclopedia of Archaeal and Bacterial Type Strains, Phase II (KMG-II): from individual species to whole genera.</title>
        <authorList>
            <person name="Goeker M."/>
        </authorList>
    </citation>
    <scope>NUCLEOTIDE SEQUENCE [LARGE SCALE GENOMIC DNA]</scope>
    <source>
        <strain evidence="5 6">ATCC BAA-252</strain>
    </source>
</reference>
<dbReference type="RefSeq" id="WP_145343482.1">
    <property type="nucleotide sequence ID" value="NZ_SMLY01000076.1"/>
</dbReference>
<keyword evidence="2" id="KW-0012">Acyltransferase</keyword>
<dbReference type="InterPro" id="IPR016181">
    <property type="entry name" value="Acyl_CoA_acyltransferase"/>
</dbReference>
<evidence type="ECO:0000256" key="1">
    <source>
        <dbReference type="ARBA" id="ARBA00022679"/>
    </source>
</evidence>
<evidence type="ECO:0000256" key="3">
    <source>
        <dbReference type="ARBA" id="ARBA00038502"/>
    </source>
</evidence>
<evidence type="ECO:0000313" key="5">
    <source>
        <dbReference type="EMBL" id="TWI87140.1"/>
    </source>
</evidence>
<name>A0A562T313_9HYPH</name>
<dbReference type="Gene3D" id="3.40.630.30">
    <property type="match status" value="1"/>
</dbReference>
<dbReference type="InterPro" id="IPR051531">
    <property type="entry name" value="N-acetyltransferase"/>
</dbReference>
<accession>A0A562T313</accession>
<dbReference type="GO" id="GO:0016747">
    <property type="term" value="F:acyltransferase activity, transferring groups other than amino-acyl groups"/>
    <property type="evidence" value="ECO:0007669"/>
    <property type="project" value="InterPro"/>
</dbReference>
<evidence type="ECO:0000313" key="6">
    <source>
        <dbReference type="Proteomes" id="UP000320593"/>
    </source>
</evidence>
<gene>
    <name evidence="5" type="ORF">JM93_02378</name>
</gene>